<evidence type="ECO:0000313" key="7">
    <source>
        <dbReference type="Proteomes" id="UP001139971"/>
    </source>
</evidence>
<dbReference type="Pfam" id="PF00015">
    <property type="entry name" value="MCPsignal"/>
    <property type="match status" value="1"/>
</dbReference>
<protein>
    <submittedName>
        <fullName evidence="6">Methyl-accepting chemotaxis protein</fullName>
    </submittedName>
</protein>
<evidence type="ECO:0000256" key="3">
    <source>
        <dbReference type="PROSITE-ProRule" id="PRU00284"/>
    </source>
</evidence>
<evidence type="ECO:0000256" key="1">
    <source>
        <dbReference type="ARBA" id="ARBA00004370"/>
    </source>
</evidence>
<keyword evidence="4" id="KW-1133">Transmembrane helix</keyword>
<keyword evidence="7" id="KW-1185">Reference proteome</keyword>
<dbReference type="Gene3D" id="1.10.287.950">
    <property type="entry name" value="Methyl-accepting chemotaxis protein"/>
    <property type="match status" value="1"/>
</dbReference>
<organism evidence="6 7">
    <name type="scientific">Tahibacter soli</name>
    <dbReference type="NCBI Taxonomy" id="2983605"/>
    <lineage>
        <taxon>Bacteria</taxon>
        <taxon>Pseudomonadati</taxon>
        <taxon>Pseudomonadota</taxon>
        <taxon>Gammaproteobacteria</taxon>
        <taxon>Lysobacterales</taxon>
        <taxon>Rhodanobacteraceae</taxon>
        <taxon>Tahibacter</taxon>
    </lineage>
</organism>
<evidence type="ECO:0000256" key="4">
    <source>
        <dbReference type="SAM" id="Phobius"/>
    </source>
</evidence>
<proteinExistence type="predicted"/>
<dbReference type="GO" id="GO:0007165">
    <property type="term" value="P:signal transduction"/>
    <property type="evidence" value="ECO:0007669"/>
    <property type="project" value="UniProtKB-KW"/>
</dbReference>
<dbReference type="EMBL" id="JAOVZO020000014">
    <property type="protein sequence ID" value="MDC8012894.1"/>
    <property type="molecule type" value="Genomic_DNA"/>
</dbReference>
<dbReference type="PANTHER" id="PTHR32089">
    <property type="entry name" value="METHYL-ACCEPTING CHEMOTAXIS PROTEIN MCPB"/>
    <property type="match status" value="1"/>
</dbReference>
<evidence type="ECO:0000256" key="2">
    <source>
        <dbReference type="ARBA" id="ARBA00023224"/>
    </source>
</evidence>
<dbReference type="PROSITE" id="PS50111">
    <property type="entry name" value="CHEMOTAXIS_TRANSDUC_2"/>
    <property type="match status" value="1"/>
</dbReference>
<dbReference type="InterPro" id="IPR004089">
    <property type="entry name" value="MCPsignal_dom"/>
</dbReference>
<accession>A0A9X3YI92</accession>
<dbReference type="GO" id="GO:0016020">
    <property type="term" value="C:membrane"/>
    <property type="evidence" value="ECO:0007669"/>
    <property type="project" value="UniProtKB-SubCell"/>
</dbReference>
<name>A0A9X3YI92_9GAMM</name>
<dbReference type="RefSeq" id="WP_263545307.1">
    <property type="nucleotide sequence ID" value="NZ_JAOVZO020000014.1"/>
</dbReference>
<dbReference type="Proteomes" id="UP001139971">
    <property type="component" value="Unassembled WGS sequence"/>
</dbReference>
<dbReference type="GO" id="GO:0006935">
    <property type="term" value="P:chemotaxis"/>
    <property type="evidence" value="ECO:0007669"/>
    <property type="project" value="UniProtKB-ARBA"/>
</dbReference>
<keyword evidence="4" id="KW-0472">Membrane</keyword>
<comment type="subcellular location">
    <subcellularLocation>
        <location evidence="1">Membrane</location>
    </subcellularLocation>
</comment>
<comment type="caution">
    <text evidence="6">The sequence shown here is derived from an EMBL/GenBank/DDBJ whole genome shotgun (WGS) entry which is preliminary data.</text>
</comment>
<keyword evidence="2 3" id="KW-0807">Transducer</keyword>
<feature type="transmembrane region" description="Helical" evidence="4">
    <location>
        <begin position="33"/>
        <end position="52"/>
    </location>
</feature>
<evidence type="ECO:0000259" key="5">
    <source>
        <dbReference type="PROSITE" id="PS50111"/>
    </source>
</evidence>
<dbReference type="SMART" id="SM00283">
    <property type="entry name" value="MA"/>
    <property type="match status" value="1"/>
</dbReference>
<dbReference type="PANTHER" id="PTHR32089:SF41">
    <property type="entry name" value="METHYL-ACCEPTING CHEMOTAXIS PROTEIN"/>
    <property type="match status" value="1"/>
</dbReference>
<evidence type="ECO:0000313" key="6">
    <source>
        <dbReference type="EMBL" id="MDC8012894.1"/>
    </source>
</evidence>
<dbReference type="AlphaFoldDB" id="A0A9X3YI92"/>
<sequence length="395" mass="42754">MHPRSLIRLTPAIVLTLLHIVAEFAAWSPSVRQAITTTALLAWLVFGGWLVVSIRRTGAGDGSILREQNRLLEELRSYVAQEIDGSRQEVERARGLVQQAVGQLSASFEDMNQNSRTQSLAISRLVDQTGDGERSGIDMRRFARETGQHIGELTEVLAQVSEQSTAAVGNIDSMATQLDEIFALLEDVKSIADQTNLLALNAAIEAARAGEAGRGFAVVADEVRNLSERSTAFNDQIRKLAGNAKESVSKVRGAVVQMATRDSTRSREAKNDATRLSQHAESMNDALAAGVADVASCSKKMERAVSDAVRSLQFEDIATQALGAADVHLARLVSVNHEASSLQALVARALSHDRGAVDALAAFGRRLRENRQEWETPPHKPVSQVCLDTGSVQLF</sequence>
<reference evidence="6" key="1">
    <citation type="submission" date="2023-02" db="EMBL/GenBank/DDBJ databases">
        <title>Tahibacter soli sp. nov. isolated from soil.</title>
        <authorList>
            <person name="Baek J.H."/>
            <person name="Lee J.K."/>
            <person name="Choi D.G."/>
            <person name="Jeon C.O."/>
        </authorList>
    </citation>
    <scope>NUCLEOTIDE SEQUENCE</scope>
    <source>
        <strain evidence="6">BL</strain>
    </source>
</reference>
<dbReference type="SUPFAM" id="SSF58104">
    <property type="entry name" value="Methyl-accepting chemotaxis protein (MCP) signaling domain"/>
    <property type="match status" value="1"/>
</dbReference>
<gene>
    <name evidence="6" type="ORF">OD750_010090</name>
</gene>
<feature type="domain" description="Methyl-accepting transducer" evidence="5">
    <location>
        <begin position="79"/>
        <end position="249"/>
    </location>
</feature>
<feature type="transmembrane region" description="Helical" evidence="4">
    <location>
        <begin position="7"/>
        <end position="27"/>
    </location>
</feature>
<keyword evidence="4" id="KW-0812">Transmembrane</keyword>